<dbReference type="AlphaFoldDB" id="A0A5C6CUX4"/>
<keyword evidence="3" id="KW-1185">Reference proteome</keyword>
<evidence type="ECO:0000256" key="1">
    <source>
        <dbReference type="SAM" id="SignalP"/>
    </source>
</evidence>
<feature type="signal peptide" evidence="1">
    <location>
        <begin position="1"/>
        <end position="24"/>
    </location>
</feature>
<dbReference type="Proteomes" id="UP000319143">
    <property type="component" value="Unassembled WGS sequence"/>
</dbReference>
<evidence type="ECO:0000313" key="3">
    <source>
        <dbReference type="Proteomes" id="UP000319143"/>
    </source>
</evidence>
<dbReference type="OrthoDB" id="443538at2"/>
<evidence type="ECO:0000313" key="2">
    <source>
        <dbReference type="EMBL" id="TWU28783.1"/>
    </source>
</evidence>
<name>A0A5C6CUX4_9BACT</name>
<keyword evidence="1" id="KW-0732">Signal</keyword>
<feature type="chain" id="PRO_5022978721" evidence="1">
    <location>
        <begin position="25"/>
        <end position="619"/>
    </location>
</feature>
<dbReference type="EMBL" id="SJPV01000029">
    <property type="protein sequence ID" value="TWU28783.1"/>
    <property type="molecule type" value="Genomic_DNA"/>
</dbReference>
<gene>
    <name evidence="2" type="ORF">Poly41_68860</name>
</gene>
<accession>A0A5C6CUX4</accession>
<reference evidence="2 3" key="1">
    <citation type="submission" date="2019-02" db="EMBL/GenBank/DDBJ databases">
        <title>Deep-cultivation of Planctomycetes and their phenomic and genomic characterization uncovers novel biology.</title>
        <authorList>
            <person name="Wiegand S."/>
            <person name="Jogler M."/>
            <person name="Boedeker C."/>
            <person name="Pinto D."/>
            <person name="Vollmers J."/>
            <person name="Rivas-Marin E."/>
            <person name="Kohn T."/>
            <person name="Peeters S.H."/>
            <person name="Heuer A."/>
            <person name="Rast P."/>
            <person name="Oberbeckmann S."/>
            <person name="Bunk B."/>
            <person name="Jeske O."/>
            <person name="Meyerdierks A."/>
            <person name="Storesund J.E."/>
            <person name="Kallscheuer N."/>
            <person name="Luecker S."/>
            <person name="Lage O.M."/>
            <person name="Pohl T."/>
            <person name="Merkel B.J."/>
            <person name="Hornburger P."/>
            <person name="Mueller R.-W."/>
            <person name="Bruemmer F."/>
            <person name="Labrenz M."/>
            <person name="Spormann A.M."/>
            <person name="Op Den Camp H."/>
            <person name="Overmann J."/>
            <person name="Amann R."/>
            <person name="Jetten M.S.M."/>
            <person name="Mascher T."/>
            <person name="Medema M.H."/>
            <person name="Devos D.P."/>
            <person name="Kaster A.-K."/>
            <person name="Ovreas L."/>
            <person name="Rohde M."/>
            <person name="Galperin M.Y."/>
            <person name="Jogler C."/>
        </authorList>
    </citation>
    <scope>NUCLEOTIDE SEQUENCE [LARGE SCALE GENOMIC DNA]</scope>
    <source>
        <strain evidence="2 3">Poly41</strain>
    </source>
</reference>
<sequence precursor="true">MKRVLGIAAAFVAMTALMSSGASAEDAIAQWLKFFQGDWVRESTQWTEDGKTQNTYQWSGNLVAGGTAFYSTGTCEWGEYSMITGVEAGGEKLFEYASASDGTRWRIVYEVKDDKTLVGKFDFADVADPNNNGNVTITKTSDDSYLCKWNFTADGVSSNGVEKNTRLKAHQSTLSDFQELANLFEGHWTGKVTWVRDLEGMGKRGETVTMLAESKPVSNGKSFRGVLTADTGSLDWTVYFDASAKQIKSIVLFPDGTVNHNVYYKEDDHWVEIGQGSLADGTKTTYKGTFKFADDSNSFVADGSSTSGDEADDERHDIWTRIGKSEDEKRSAEDAFKAWGNYAVGGVWTPEGDETNTVHYYQWVEDQKLLKLTTHSDSESSVCMIGVDPTTDQMTWWGFPKDGKVIVSRTDSPKPGSFSHDWFNASDGSKLHIETEIVGDDRLVNSRDIVTATGERTQDTMTWVRQRGGSKVIPEKAIKAMESFIGTSSITSKQTDDTPSTGCDKRIWLPGGQTVVISSVHVKDGKSVFGNGTCGWDSNGNALVERWFDTTGLCSNIRYPLDKITDEQWEGTFIATFGDGIEREGTCVLKFTETGREWTAIWQQDDQEMVYKNVAKSVE</sequence>
<protein>
    <submittedName>
        <fullName evidence="2">Uncharacterized protein</fullName>
    </submittedName>
</protein>
<dbReference type="RefSeq" id="WP_146531536.1">
    <property type="nucleotide sequence ID" value="NZ_SJPV01000029.1"/>
</dbReference>
<proteinExistence type="predicted"/>
<comment type="caution">
    <text evidence="2">The sequence shown here is derived from an EMBL/GenBank/DDBJ whole genome shotgun (WGS) entry which is preliminary data.</text>
</comment>
<organism evidence="2 3">
    <name type="scientific">Novipirellula artificiosorum</name>
    <dbReference type="NCBI Taxonomy" id="2528016"/>
    <lineage>
        <taxon>Bacteria</taxon>
        <taxon>Pseudomonadati</taxon>
        <taxon>Planctomycetota</taxon>
        <taxon>Planctomycetia</taxon>
        <taxon>Pirellulales</taxon>
        <taxon>Pirellulaceae</taxon>
        <taxon>Novipirellula</taxon>
    </lineage>
</organism>